<sequence length="354" mass="39535">MATGSTVETSQGASDEPPKVTKAPTDSQEPRSSGRRRVRQGGPATESKPNWEQGSGKSSSESEGDKPVMWIVGGSLLGLNVVAVGAWLMFGNNDKTPTSVADPSEEWQPAVSALVPEEKDELSEEEKKEKQEIQKNLDRGNDVLAQADEVVKKFLNVTKVEDFESVVRHPEVTMPKIKAWYEKHPLEPTPVKQVGYGGRVTVKGNMASLALQMEDYTIRQVAMVKGDDGYRVDWESWVAWTEMPWDELFEKRPVEPQTVFVRCSLDTYYNRYFRDDSKWVAIKMTNPGSDRTLYGYADRDDPTLMRLLADVGGHSSAAVLKIRYPEEAVAGDQVIITEHVLNGWVAPEDTEPEE</sequence>
<feature type="region of interest" description="Disordered" evidence="1">
    <location>
        <begin position="114"/>
        <end position="133"/>
    </location>
</feature>
<evidence type="ECO:0000256" key="1">
    <source>
        <dbReference type="SAM" id="MobiDB-lite"/>
    </source>
</evidence>
<comment type="caution">
    <text evidence="3">The sequence shown here is derived from an EMBL/GenBank/DDBJ whole genome shotgun (WGS) entry which is preliminary data.</text>
</comment>
<organism evidence="3 4">
    <name type="scientific">Oceaniferula flava</name>
    <dbReference type="NCBI Taxonomy" id="2800421"/>
    <lineage>
        <taxon>Bacteria</taxon>
        <taxon>Pseudomonadati</taxon>
        <taxon>Verrucomicrobiota</taxon>
        <taxon>Verrucomicrobiia</taxon>
        <taxon>Verrucomicrobiales</taxon>
        <taxon>Verrucomicrobiaceae</taxon>
        <taxon>Oceaniferula</taxon>
    </lineage>
</organism>
<keyword evidence="2" id="KW-0812">Transmembrane</keyword>
<feature type="transmembrane region" description="Helical" evidence="2">
    <location>
        <begin position="68"/>
        <end position="90"/>
    </location>
</feature>
<dbReference type="EMBL" id="JAENIG010000010">
    <property type="protein sequence ID" value="MBK1856116.1"/>
    <property type="molecule type" value="Genomic_DNA"/>
</dbReference>
<evidence type="ECO:0000313" key="4">
    <source>
        <dbReference type="Proteomes" id="UP000634206"/>
    </source>
</evidence>
<name>A0AAE2SGT2_9BACT</name>
<feature type="compositionally biased region" description="Polar residues" evidence="1">
    <location>
        <begin position="1"/>
        <end position="13"/>
    </location>
</feature>
<protein>
    <submittedName>
        <fullName evidence="3">Uncharacterized protein</fullName>
    </submittedName>
</protein>
<feature type="region of interest" description="Disordered" evidence="1">
    <location>
        <begin position="1"/>
        <end position="66"/>
    </location>
</feature>
<dbReference type="Proteomes" id="UP000634206">
    <property type="component" value="Unassembled WGS sequence"/>
</dbReference>
<reference evidence="3" key="1">
    <citation type="submission" date="2021-01" db="EMBL/GenBank/DDBJ databases">
        <title>Modified the classification status of verrucomicrobia.</title>
        <authorList>
            <person name="Feng X."/>
        </authorList>
    </citation>
    <scope>NUCLEOTIDE SEQUENCE</scope>
    <source>
        <strain evidence="3">5K15</strain>
    </source>
</reference>
<accession>A0AAE2SGT2</accession>
<evidence type="ECO:0000313" key="3">
    <source>
        <dbReference type="EMBL" id="MBK1856116.1"/>
    </source>
</evidence>
<evidence type="ECO:0000256" key="2">
    <source>
        <dbReference type="SAM" id="Phobius"/>
    </source>
</evidence>
<gene>
    <name evidence="3" type="ORF">JIN83_14170</name>
</gene>
<feature type="compositionally biased region" description="Low complexity" evidence="1">
    <location>
        <begin position="52"/>
        <end position="61"/>
    </location>
</feature>
<keyword evidence="2" id="KW-0472">Membrane</keyword>
<keyword evidence="2" id="KW-1133">Transmembrane helix</keyword>
<proteinExistence type="predicted"/>
<dbReference type="RefSeq" id="WP_309490730.1">
    <property type="nucleotide sequence ID" value="NZ_JAENIG010000010.1"/>
</dbReference>
<keyword evidence="4" id="KW-1185">Reference proteome</keyword>
<dbReference type="AlphaFoldDB" id="A0AAE2SGT2"/>